<name>A0A211ZIZ2_9PROT</name>
<dbReference type="Pfam" id="PF13103">
    <property type="entry name" value="TonB_2"/>
    <property type="match status" value="1"/>
</dbReference>
<dbReference type="Proteomes" id="UP000196655">
    <property type="component" value="Unassembled WGS sequence"/>
</dbReference>
<evidence type="ECO:0000256" key="2">
    <source>
        <dbReference type="ARBA" id="ARBA00022692"/>
    </source>
</evidence>
<comment type="subcellular location">
    <subcellularLocation>
        <location evidence="1">Membrane</location>
        <topology evidence="1">Single-pass membrane protein</topology>
    </subcellularLocation>
</comment>
<keyword evidence="7" id="KW-1185">Reference proteome</keyword>
<protein>
    <recommendedName>
        <fullName evidence="8">TonB C-terminal domain-containing protein</fullName>
    </recommendedName>
</protein>
<evidence type="ECO:0000256" key="1">
    <source>
        <dbReference type="ARBA" id="ARBA00004167"/>
    </source>
</evidence>
<accession>A0A211ZIZ2</accession>
<keyword evidence="4" id="KW-0472">Membrane</keyword>
<keyword evidence="2" id="KW-0812">Transmembrane</keyword>
<sequence>MIPAPIEPAPDAGQQRGDEAQPISEAAFTQRLADYGAMLNGRMRWQLTGKLPGVAPFTIVVTIELDGTISSATVTQSTGEPDVDRQALQRVLALSPLPPPPIRLEHLRLQGRAFPQQ</sequence>
<evidence type="ECO:0000256" key="5">
    <source>
        <dbReference type="SAM" id="MobiDB-lite"/>
    </source>
</evidence>
<dbReference type="NCBIfam" id="TIGR01352">
    <property type="entry name" value="tonB_Cterm"/>
    <property type="match status" value="1"/>
</dbReference>
<dbReference type="GO" id="GO:0016020">
    <property type="term" value="C:membrane"/>
    <property type="evidence" value="ECO:0007669"/>
    <property type="project" value="UniProtKB-SubCell"/>
</dbReference>
<evidence type="ECO:0008006" key="8">
    <source>
        <dbReference type="Google" id="ProtNLM"/>
    </source>
</evidence>
<organism evidence="6 7">
    <name type="scientific">Inquilinus limosus</name>
    <dbReference type="NCBI Taxonomy" id="171674"/>
    <lineage>
        <taxon>Bacteria</taxon>
        <taxon>Pseudomonadati</taxon>
        <taxon>Pseudomonadota</taxon>
        <taxon>Alphaproteobacteria</taxon>
        <taxon>Rhodospirillales</taxon>
        <taxon>Rhodospirillaceae</taxon>
        <taxon>Inquilinus</taxon>
    </lineage>
</organism>
<proteinExistence type="predicted"/>
<evidence type="ECO:0000313" key="7">
    <source>
        <dbReference type="Proteomes" id="UP000196655"/>
    </source>
</evidence>
<gene>
    <name evidence="6" type="ORF">BWR60_20765</name>
</gene>
<dbReference type="EMBL" id="NHON01000041">
    <property type="protein sequence ID" value="OWJ65220.1"/>
    <property type="molecule type" value="Genomic_DNA"/>
</dbReference>
<reference evidence="7" key="1">
    <citation type="submission" date="2017-05" db="EMBL/GenBank/DDBJ databases">
        <authorList>
            <person name="Macchi M."/>
            <person name="Festa S."/>
            <person name="Coppotelli B.M."/>
            <person name="Morelli I.S."/>
        </authorList>
    </citation>
    <scope>NUCLEOTIDE SEQUENCE [LARGE SCALE GENOMIC DNA]</scope>
    <source>
        <strain evidence="7">I</strain>
    </source>
</reference>
<evidence type="ECO:0000256" key="3">
    <source>
        <dbReference type="ARBA" id="ARBA00022989"/>
    </source>
</evidence>
<dbReference type="AlphaFoldDB" id="A0A211ZIZ2"/>
<feature type="region of interest" description="Disordered" evidence="5">
    <location>
        <begin position="1"/>
        <end position="22"/>
    </location>
</feature>
<comment type="caution">
    <text evidence="6">The sequence shown here is derived from an EMBL/GenBank/DDBJ whole genome shotgun (WGS) entry which is preliminary data.</text>
</comment>
<evidence type="ECO:0000313" key="6">
    <source>
        <dbReference type="EMBL" id="OWJ65220.1"/>
    </source>
</evidence>
<keyword evidence="3" id="KW-1133">Transmembrane helix</keyword>
<dbReference type="InterPro" id="IPR006260">
    <property type="entry name" value="TonB/TolA_C"/>
</dbReference>
<dbReference type="Gene3D" id="3.30.1150.10">
    <property type="match status" value="1"/>
</dbReference>
<dbReference type="SUPFAM" id="SSF74653">
    <property type="entry name" value="TolA/TonB C-terminal domain"/>
    <property type="match status" value="1"/>
</dbReference>
<evidence type="ECO:0000256" key="4">
    <source>
        <dbReference type="ARBA" id="ARBA00023136"/>
    </source>
</evidence>